<dbReference type="PIRSF" id="PIRSF004762">
    <property type="entry name" value="CHP00423"/>
    <property type="match status" value="1"/>
</dbReference>
<evidence type="ECO:0000256" key="10">
    <source>
        <dbReference type="ARBA" id="ARBA00022691"/>
    </source>
</evidence>
<feature type="binding site" evidence="16">
    <location>
        <position position="91"/>
    </location>
    <ligand>
        <name>[4Fe-4S] cluster</name>
        <dbReference type="ChEBI" id="CHEBI:49883"/>
        <note>4Fe-4S-S-AdoMet</note>
    </ligand>
</feature>
<evidence type="ECO:0000256" key="1">
    <source>
        <dbReference type="ARBA" id="ARBA00003692"/>
    </source>
</evidence>
<dbReference type="GO" id="GO:0044689">
    <property type="term" value="F:7,8-didemethyl-8-hydroxy-5-deazariboflavin synthase activity"/>
    <property type="evidence" value="ECO:0007669"/>
    <property type="project" value="UniProtKB-EC"/>
</dbReference>
<protein>
    <recommendedName>
        <fullName evidence="7">FO synthase</fullName>
        <ecNumber evidence="6">2.5.1.147</ecNumber>
        <ecNumber evidence="5">4.3.1.32</ecNumber>
    </recommendedName>
</protein>
<evidence type="ECO:0000256" key="12">
    <source>
        <dbReference type="ARBA" id="ARBA00023004"/>
    </source>
</evidence>
<dbReference type="InterPro" id="IPR020050">
    <property type="entry name" value="FO_synthase_su2"/>
</dbReference>
<comment type="catalytic activity">
    <reaction evidence="14">
        <text>5-amino-6-(D-ribitylamino)uracil + L-tyrosine + S-adenosyl-L-methionine = 5-amino-5-(4-hydroxybenzyl)-6-(D-ribitylimino)-5,6-dihydrouracil + 2-iminoacetate + 5'-deoxyadenosine + L-methionine + H(+)</text>
        <dbReference type="Rhea" id="RHEA:55200"/>
        <dbReference type="ChEBI" id="CHEBI:15378"/>
        <dbReference type="ChEBI" id="CHEBI:15934"/>
        <dbReference type="ChEBI" id="CHEBI:17319"/>
        <dbReference type="ChEBI" id="CHEBI:57844"/>
        <dbReference type="ChEBI" id="CHEBI:58315"/>
        <dbReference type="ChEBI" id="CHEBI:59789"/>
        <dbReference type="ChEBI" id="CHEBI:77846"/>
        <dbReference type="ChEBI" id="CHEBI:85936"/>
        <dbReference type="EC" id="2.5.1.147"/>
    </reaction>
</comment>
<evidence type="ECO:0000256" key="8">
    <source>
        <dbReference type="ARBA" id="ARBA00022485"/>
    </source>
</evidence>
<dbReference type="AlphaFoldDB" id="A0A1B0ZYP7"/>
<evidence type="ECO:0000256" key="17">
    <source>
        <dbReference type="PIRSR" id="PIRSR004762-2"/>
    </source>
</evidence>
<feature type="binding site" evidence="17">
    <location>
        <position position="93"/>
    </location>
    <ligand>
        <name>S-adenosyl-L-methionine</name>
        <dbReference type="ChEBI" id="CHEBI:59789"/>
    </ligand>
</feature>
<dbReference type="InterPro" id="IPR006638">
    <property type="entry name" value="Elp3/MiaA/NifB-like_rSAM"/>
</dbReference>
<comment type="catalytic activity">
    <reaction evidence="15">
        <text>5-amino-5-(4-hydroxybenzyl)-6-(D-ribitylimino)-5,6-dihydrouracil + S-adenosyl-L-methionine = 7,8-didemethyl-8-hydroxy-5-deazariboflavin + 5'-deoxyadenosine + L-methionine + NH4(+) + H(+)</text>
        <dbReference type="Rhea" id="RHEA:55204"/>
        <dbReference type="ChEBI" id="CHEBI:15378"/>
        <dbReference type="ChEBI" id="CHEBI:17319"/>
        <dbReference type="ChEBI" id="CHEBI:28938"/>
        <dbReference type="ChEBI" id="CHEBI:57844"/>
        <dbReference type="ChEBI" id="CHEBI:59789"/>
        <dbReference type="ChEBI" id="CHEBI:59904"/>
        <dbReference type="ChEBI" id="CHEBI:85936"/>
        <dbReference type="EC" id="4.3.1.32"/>
    </reaction>
</comment>
<dbReference type="Proteomes" id="UP000013243">
    <property type="component" value="Chromosome"/>
</dbReference>
<evidence type="ECO:0000256" key="11">
    <source>
        <dbReference type="ARBA" id="ARBA00022723"/>
    </source>
</evidence>
<comment type="similarity">
    <text evidence="4">In the N-terminal section; belongs to the radical SAM superfamily. CofG family.</text>
</comment>
<feature type="binding site" evidence="17">
    <location>
        <position position="163"/>
    </location>
    <ligand>
        <name>(3R)-3-methyl-D-ornithine</name>
        <dbReference type="ChEBI" id="CHEBI:64642"/>
    </ligand>
</feature>
<comment type="pathway">
    <text evidence="2">Cofactor biosynthesis; coenzyme F0 biosynthesis.</text>
</comment>
<dbReference type="PANTHER" id="PTHR43076">
    <property type="entry name" value="FO SYNTHASE (COFH)"/>
    <property type="match status" value="1"/>
</dbReference>
<dbReference type="Gene3D" id="3.20.20.70">
    <property type="entry name" value="Aldolase class I"/>
    <property type="match status" value="1"/>
</dbReference>
<dbReference type="UniPathway" id="UPA00072"/>
<keyword evidence="12 16" id="KW-0408">Iron</keyword>
<evidence type="ECO:0000256" key="2">
    <source>
        <dbReference type="ARBA" id="ARBA00004712"/>
    </source>
</evidence>
<dbReference type="InterPro" id="IPR007197">
    <property type="entry name" value="rSAM"/>
</dbReference>
<keyword evidence="10 16" id="KW-0949">S-adenosyl-L-methionine</keyword>
<dbReference type="SFLD" id="SFLDF00343">
    <property type="entry name" value="aminofutalosine_synthase_(mqnE"/>
    <property type="match status" value="1"/>
</dbReference>
<organism evidence="19 20">
    <name type="scientific">Tritonibacter mobilis F1926</name>
    <dbReference type="NCBI Taxonomy" id="1265309"/>
    <lineage>
        <taxon>Bacteria</taxon>
        <taxon>Pseudomonadati</taxon>
        <taxon>Pseudomonadota</taxon>
        <taxon>Alphaproteobacteria</taxon>
        <taxon>Rhodobacterales</taxon>
        <taxon>Paracoccaceae</taxon>
        <taxon>Tritonibacter</taxon>
    </lineage>
</organism>
<evidence type="ECO:0000256" key="16">
    <source>
        <dbReference type="PIRSR" id="PIRSR004762-1"/>
    </source>
</evidence>
<dbReference type="EMBL" id="CP015230">
    <property type="protein sequence ID" value="ANP39411.1"/>
    <property type="molecule type" value="Genomic_DNA"/>
</dbReference>
<evidence type="ECO:0000256" key="13">
    <source>
        <dbReference type="ARBA" id="ARBA00023014"/>
    </source>
</evidence>
<evidence type="ECO:0000313" key="19">
    <source>
        <dbReference type="EMBL" id="ANP39411.1"/>
    </source>
</evidence>
<dbReference type="GeneID" id="28248450"/>
<keyword evidence="9" id="KW-0808">Transferase</keyword>
<dbReference type="InterPro" id="IPR019940">
    <property type="entry name" value="CofH_family"/>
</dbReference>
<comment type="function">
    <text evidence="1">Catalyzes the radical-mediated synthesis of 7,8-didemethyl-8-hydroxy-5-deazariboflavin (FO) from 5-amino-6-(D-ribitylamino)uracil and L-tyrosine.</text>
</comment>
<evidence type="ECO:0000256" key="15">
    <source>
        <dbReference type="ARBA" id="ARBA00048974"/>
    </source>
</evidence>
<sequence>MTIRQTIESPTAAVHVLTDGASAPIRQILDKALSGGEVSEAEGVSLFKTSGADAEAVYCTANELRRRTNGDHVSFVVNRNINFTNICYMGCRFCGFAKRSDEAGAEWLSPEQVVERAQEAWDRGGTEVCIQGGLHPKMEGTYYRDIVRAIKAALPDMHIHAFSPFEIWYGASKTKMSYHDFLADLKDAGLGSMPGTAAEILDTEVRLQLTKNKLSAEKWVEIIRAAHEVGIPTTATIMYGHIDAPEHWAAHIRLLRDIQKDTGGFTELVPLSFVHTESPLWSENPDKVRPGPTALEVDLMHAVSRIMLHGWIDNIQVSWTKLGAARAQQMLARGVNDLGGTLMNESISRAAGSDHGQEITAKELVQMIRAAGRVPVRRNTIYEVRDIYDDHDPEDLAPLVDRRGRNPLDFLQMFPERSTTLEAAE</sequence>
<dbReference type="SFLD" id="SFLDG01064">
    <property type="entry name" value="F420__menaquinone_cofactor_bio"/>
    <property type="match status" value="1"/>
</dbReference>
<name>A0A1B0ZYP7_9RHOB</name>
<proteinExistence type="inferred from homology"/>
<dbReference type="InterPro" id="IPR058240">
    <property type="entry name" value="rSAM_sf"/>
</dbReference>
<dbReference type="FunFam" id="3.20.20.70:FF:000134">
    <property type="entry name" value="7,8-didemethyl-8-hydroxy-5-deazariboflavin synthase"/>
    <property type="match status" value="1"/>
</dbReference>
<dbReference type="Pfam" id="PF04055">
    <property type="entry name" value="Radical_SAM"/>
    <property type="match status" value="1"/>
</dbReference>
<dbReference type="SFLD" id="SFLDG01388">
    <property type="entry name" value="7_8-didemethyl-8-hydroxy-5-dea"/>
    <property type="match status" value="1"/>
</dbReference>
<gene>
    <name evidence="19" type="ORF">K529_001420</name>
</gene>
<dbReference type="InterPro" id="IPR045567">
    <property type="entry name" value="CofH/MnqC-like_C"/>
</dbReference>
<feature type="binding site" evidence="16">
    <location>
        <position position="94"/>
    </location>
    <ligand>
        <name>[4Fe-4S] cluster</name>
        <dbReference type="ChEBI" id="CHEBI:49883"/>
        <note>4Fe-4S-S-AdoMet</note>
    </ligand>
</feature>
<dbReference type="GO" id="GO:0051539">
    <property type="term" value="F:4 iron, 4 sulfur cluster binding"/>
    <property type="evidence" value="ECO:0007669"/>
    <property type="project" value="UniProtKB-KW"/>
</dbReference>
<evidence type="ECO:0000256" key="7">
    <source>
        <dbReference type="ARBA" id="ARBA00022220"/>
    </source>
</evidence>
<dbReference type="GO" id="GO:0141093">
    <property type="term" value="F:5-amino-6-(D-ribitylamino)uracil--L-tyrosine 4-hydroxyphenyl transferase activity"/>
    <property type="evidence" value="ECO:0007669"/>
    <property type="project" value="UniProtKB-EC"/>
</dbReference>
<evidence type="ECO:0000256" key="6">
    <source>
        <dbReference type="ARBA" id="ARBA00012289"/>
    </source>
</evidence>
<accession>A0A1B0ZYP7</accession>
<dbReference type="SFLD" id="SFLDG01389">
    <property type="entry name" value="menaquinone_synthsis_involved"/>
    <property type="match status" value="1"/>
</dbReference>
<comment type="similarity">
    <text evidence="3">In the C-terminal section; belongs to the radical SAM superfamily. CofH family.</text>
</comment>
<keyword evidence="11" id="KW-0479">Metal-binding</keyword>
<dbReference type="NCBIfam" id="TIGR03551">
    <property type="entry name" value="F420_cofH"/>
    <property type="match status" value="1"/>
</dbReference>
<dbReference type="InterPro" id="IPR034405">
    <property type="entry name" value="F420"/>
</dbReference>
<dbReference type="KEGG" id="rmb:K529_001420"/>
<feature type="binding site" evidence="17">
    <location>
        <position position="318"/>
    </location>
    <ligand>
        <name>(3R)-3-methyl-D-ornithine</name>
        <dbReference type="ChEBI" id="CHEBI:64642"/>
    </ligand>
</feature>
<feature type="binding site" evidence="16">
    <location>
        <position position="87"/>
    </location>
    <ligand>
        <name>[4Fe-4S] cluster</name>
        <dbReference type="ChEBI" id="CHEBI:49883"/>
        <note>4Fe-4S-S-AdoMet</note>
    </ligand>
</feature>
<dbReference type="RefSeq" id="WP_005654357.1">
    <property type="nucleotide sequence ID" value="NZ_CP015230.1"/>
</dbReference>
<dbReference type="SMART" id="SM00729">
    <property type="entry name" value="Elp3"/>
    <property type="match status" value="1"/>
</dbReference>
<dbReference type="PANTHER" id="PTHR43076:SF1">
    <property type="entry name" value="LIPOYL SYNTHASE 2"/>
    <property type="match status" value="1"/>
</dbReference>
<dbReference type="STRING" id="1265309.K529_001420"/>
<dbReference type="NCBIfam" id="TIGR00423">
    <property type="entry name" value="CofH family radical SAM protein"/>
    <property type="match status" value="1"/>
</dbReference>
<dbReference type="GO" id="GO:0046872">
    <property type="term" value="F:metal ion binding"/>
    <property type="evidence" value="ECO:0007669"/>
    <property type="project" value="UniProtKB-KW"/>
</dbReference>
<evidence type="ECO:0000256" key="14">
    <source>
        <dbReference type="ARBA" id="ARBA00048468"/>
    </source>
</evidence>
<evidence type="ECO:0000313" key="20">
    <source>
        <dbReference type="Proteomes" id="UP000013243"/>
    </source>
</evidence>
<dbReference type="Pfam" id="PF19288">
    <property type="entry name" value="CofH_C"/>
    <property type="match status" value="1"/>
</dbReference>
<dbReference type="NCBIfam" id="NF005609">
    <property type="entry name" value="PRK07360.1"/>
    <property type="match status" value="1"/>
</dbReference>
<comment type="cofactor">
    <cofactor evidence="16">
        <name>[4Fe-4S] cluster</name>
        <dbReference type="ChEBI" id="CHEBI:49883"/>
    </cofactor>
    <text evidence="16">Binds 1 [4Fe-4S] cluster. The cluster is coordinated with 3 cysteines and an exchangeable S-adenosyl-L-methionine.</text>
</comment>
<evidence type="ECO:0000256" key="4">
    <source>
        <dbReference type="ARBA" id="ARBA00010826"/>
    </source>
</evidence>
<dbReference type="HAMAP" id="MF_01612">
    <property type="entry name" value="FO_synth_sub2"/>
    <property type="match status" value="1"/>
</dbReference>
<dbReference type="EC" id="4.3.1.32" evidence="5"/>
<evidence type="ECO:0000259" key="18">
    <source>
        <dbReference type="PROSITE" id="PS51918"/>
    </source>
</evidence>
<dbReference type="InterPro" id="IPR013785">
    <property type="entry name" value="Aldolase_TIM"/>
</dbReference>
<reference evidence="19 20" key="1">
    <citation type="journal article" date="2016" name="ISME J.">
        <title>Global occurrence and heterogeneity of the Roseobacter-clade species Ruegeria mobilis.</title>
        <authorList>
            <person name="Sonnenschein E."/>
            <person name="Gram L."/>
        </authorList>
    </citation>
    <scope>NUCLEOTIDE SEQUENCE [LARGE SCALE GENOMIC DNA]</scope>
    <source>
        <strain evidence="19 20">F1926</strain>
    </source>
</reference>
<dbReference type="SUPFAM" id="SSF102114">
    <property type="entry name" value="Radical SAM enzymes"/>
    <property type="match status" value="1"/>
</dbReference>
<evidence type="ECO:0000256" key="9">
    <source>
        <dbReference type="ARBA" id="ARBA00022679"/>
    </source>
</evidence>
<evidence type="ECO:0000256" key="3">
    <source>
        <dbReference type="ARBA" id="ARBA00010051"/>
    </source>
</evidence>
<dbReference type="CDD" id="cd01335">
    <property type="entry name" value="Radical_SAM"/>
    <property type="match status" value="1"/>
</dbReference>
<dbReference type="OrthoDB" id="9802027at2"/>
<dbReference type="PROSITE" id="PS51918">
    <property type="entry name" value="RADICAL_SAM"/>
    <property type="match status" value="1"/>
</dbReference>
<keyword evidence="13 16" id="KW-0411">Iron-sulfur</keyword>
<feature type="domain" description="Radical SAM core" evidence="18">
    <location>
        <begin position="73"/>
        <end position="313"/>
    </location>
</feature>
<dbReference type="SFLD" id="SFLDS00029">
    <property type="entry name" value="Radical_SAM"/>
    <property type="match status" value="1"/>
</dbReference>
<evidence type="ECO:0000256" key="5">
    <source>
        <dbReference type="ARBA" id="ARBA00012126"/>
    </source>
</evidence>
<dbReference type="EC" id="2.5.1.147" evidence="6"/>
<feature type="binding site" evidence="17">
    <location>
        <position position="199"/>
    </location>
    <ligand>
        <name>S-adenosyl-L-methionine</name>
        <dbReference type="ChEBI" id="CHEBI:59789"/>
    </ligand>
</feature>
<keyword evidence="8 16" id="KW-0004">4Fe-4S</keyword>